<feature type="domain" description="Right handed beta helix" evidence="7">
    <location>
        <begin position="178"/>
        <end position="335"/>
    </location>
</feature>
<evidence type="ECO:0000313" key="8">
    <source>
        <dbReference type="EMBL" id="SDO46670.1"/>
    </source>
</evidence>
<evidence type="ECO:0000259" key="7">
    <source>
        <dbReference type="Pfam" id="PF13229"/>
    </source>
</evidence>
<proteinExistence type="inferred from homology"/>
<dbReference type="EMBL" id="LT629709">
    <property type="protein sequence ID" value="SDO46670.1"/>
    <property type="molecule type" value="Genomic_DNA"/>
</dbReference>
<dbReference type="InterPro" id="IPR039448">
    <property type="entry name" value="Beta_helix"/>
</dbReference>
<dbReference type="InterPro" id="IPR006626">
    <property type="entry name" value="PbH1"/>
</dbReference>
<keyword evidence="5" id="KW-0016">Alginate biosynthesis</keyword>
<dbReference type="SMART" id="SM00710">
    <property type="entry name" value="PbH1"/>
    <property type="match status" value="5"/>
</dbReference>
<protein>
    <recommendedName>
        <fullName evidence="4">mannuronan 5-epimerase</fullName>
        <ecNumber evidence="4">5.1.3.37</ecNumber>
    </recommendedName>
</protein>
<dbReference type="GO" id="GO:0042121">
    <property type="term" value="P:alginic acid biosynthetic process"/>
    <property type="evidence" value="ECO:0007669"/>
    <property type="project" value="UniProtKB-UniPathway"/>
</dbReference>
<evidence type="ECO:0000313" key="9">
    <source>
        <dbReference type="Proteomes" id="UP000198549"/>
    </source>
</evidence>
<dbReference type="SUPFAM" id="SSF51126">
    <property type="entry name" value="Pectin lyase-like"/>
    <property type="match status" value="1"/>
</dbReference>
<name>A0A1H0JSY9_PSERE</name>
<dbReference type="InterPro" id="IPR012334">
    <property type="entry name" value="Pectin_lyas_fold"/>
</dbReference>
<dbReference type="Gene3D" id="2.160.20.10">
    <property type="entry name" value="Single-stranded right-handed beta-helix, Pectin lyase-like"/>
    <property type="match status" value="1"/>
</dbReference>
<reference evidence="8 9" key="1">
    <citation type="submission" date="2016-10" db="EMBL/GenBank/DDBJ databases">
        <authorList>
            <person name="de Groot N.N."/>
        </authorList>
    </citation>
    <scope>NUCLEOTIDE SEQUENCE [LARGE SCALE GENOMIC DNA]</scope>
    <source>
        <strain evidence="8 9">BS3776</strain>
    </source>
</reference>
<evidence type="ECO:0000256" key="5">
    <source>
        <dbReference type="ARBA" id="ARBA00022841"/>
    </source>
</evidence>
<evidence type="ECO:0000256" key="3">
    <source>
        <dbReference type="ARBA" id="ARBA00010085"/>
    </source>
</evidence>
<dbReference type="Pfam" id="PF13229">
    <property type="entry name" value="Beta_helix"/>
    <property type="match status" value="1"/>
</dbReference>
<dbReference type="UniPathway" id="UPA00286"/>
<evidence type="ECO:0000256" key="2">
    <source>
        <dbReference type="ARBA" id="ARBA00005182"/>
    </source>
</evidence>
<dbReference type="Proteomes" id="UP000198549">
    <property type="component" value="Chromosome I"/>
</dbReference>
<comment type="pathway">
    <text evidence="2">Glycan biosynthesis; alginate biosynthesis.</text>
</comment>
<dbReference type="GO" id="GO:0016853">
    <property type="term" value="F:isomerase activity"/>
    <property type="evidence" value="ECO:0007669"/>
    <property type="project" value="UniProtKB-KW"/>
</dbReference>
<comment type="catalytic activity">
    <reaction evidence="1">
        <text>[(1-&gt;4)-beta-D-mannuronosyl](n) = [alginate](n)</text>
        <dbReference type="Rhea" id="RHEA:45572"/>
        <dbReference type="Rhea" id="RHEA-COMP:11264"/>
        <dbReference type="Rhea" id="RHEA-COMP:11270"/>
        <dbReference type="ChEBI" id="CHEBI:58187"/>
        <dbReference type="ChEBI" id="CHEBI:85311"/>
        <dbReference type="EC" id="5.1.3.37"/>
    </reaction>
</comment>
<dbReference type="EC" id="5.1.3.37" evidence="4"/>
<gene>
    <name evidence="8" type="ORF">SAMN04490202_0979</name>
</gene>
<sequence length="390" mass="42179">MISPNIPRLSTDTISVPAAGLTISDPIYIYGKLKIVGEGPLNITGRGRFVVEENAVLEINGVSIFISGLSEMETADDRTVVLMNGGELRLQDNTVVVDVVYDQEKSRRLAPWDEAPRFWVVASGMSGRKKHASIKVKVKNNKFESKNIYSVGAINLSIKTGAAPLNAKNIINMKIGGEVEGNKFYNFHGVIKFEGGENVLVSDNFLMKNSYFNIAASGNKIAIQDNEIRYPGNGTTGDGITVLGIMVDSEISGNNIYAGSCYGIWINVSHASNVIIKDNLIVNGITSAIYVSNGIVESDKDINGIIIDNNVMTGNSGFAIAIQNGRNIEITNNNFEGNAPGFPAQIMKSDLAEITVSGNISAKKLTPEWAEEHALYRHATYDDNSVLSLQ</sequence>
<comment type="similarity">
    <text evidence="3">Belongs to the D-mannuronate C5-epimerase family.</text>
</comment>
<accession>A0A1H0JSY9</accession>
<keyword evidence="6" id="KW-0413">Isomerase</keyword>
<evidence type="ECO:0000256" key="1">
    <source>
        <dbReference type="ARBA" id="ARBA00001550"/>
    </source>
</evidence>
<organism evidence="8 9">
    <name type="scientific">Pseudomonas reinekei</name>
    <dbReference type="NCBI Taxonomy" id="395598"/>
    <lineage>
        <taxon>Bacteria</taxon>
        <taxon>Pseudomonadati</taxon>
        <taxon>Pseudomonadota</taxon>
        <taxon>Gammaproteobacteria</taxon>
        <taxon>Pseudomonadales</taxon>
        <taxon>Pseudomonadaceae</taxon>
        <taxon>Pseudomonas</taxon>
    </lineage>
</organism>
<evidence type="ECO:0000256" key="6">
    <source>
        <dbReference type="ARBA" id="ARBA00023235"/>
    </source>
</evidence>
<dbReference type="InterPro" id="IPR011050">
    <property type="entry name" value="Pectin_lyase_fold/virulence"/>
</dbReference>
<dbReference type="AlphaFoldDB" id="A0A1H0JSY9"/>
<evidence type="ECO:0000256" key="4">
    <source>
        <dbReference type="ARBA" id="ARBA00012124"/>
    </source>
</evidence>